<gene>
    <name evidence="1" type="ORF">MRB53_015017</name>
</gene>
<keyword evidence="2" id="KW-1185">Reference proteome</keyword>
<organism evidence="1 2">
    <name type="scientific">Persea americana</name>
    <name type="common">Avocado</name>
    <dbReference type="NCBI Taxonomy" id="3435"/>
    <lineage>
        <taxon>Eukaryota</taxon>
        <taxon>Viridiplantae</taxon>
        <taxon>Streptophyta</taxon>
        <taxon>Embryophyta</taxon>
        <taxon>Tracheophyta</taxon>
        <taxon>Spermatophyta</taxon>
        <taxon>Magnoliopsida</taxon>
        <taxon>Magnoliidae</taxon>
        <taxon>Laurales</taxon>
        <taxon>Lauraceae</taxon>
        <taxon>Persea</taxon>
    </lineage>
</organism>
<name>A0ACC2KCS7_PERAE</name>
<dbReference type="Proteomes" id="UP001234297">
    <property type="component" value="Chromosome 4"/>
</dbReference>
<accession>A0ACC2KCS7</accession>
<evidence type="ECO:0000313" key="2">
    <source>
        <dbReference type="Proteomes" id="UP001234297"/>
    </source>
</evidence>
<protein>
    <submittedName>
        <fullName evidence="1">Uncharacterized protein</fullName>
    </submittedName>
</protein>
<comment type="caution">
    <text evidence="1">The sequence shown here is derived from an EMBL/GenBank/DDBJ whole genome shotgun (WGS) entry which is preliminary data.</text>
</comment>
<evidence type="ECO:0000313" key="1">
    <source>
        <dbReference type="EMBL" id="KAJ8618831.1"/>
    </source>
</evidence>
<proteinExistence type="predicted"/>
<dbReference type="EMBL" id="CM056812">
    <property type="protein sequence ID" value="KAJ8618831.1"/>
    <property type="molecule type" value="Genomic_DNA"/>
</dbReference>
<sequence>MDREPEELQFLGFFGIYKESYKIIFTWRKLFSRITIALILPLSLVFLANIQISDLILSKINKSEEALDYSQDGSPKQDEILNRILAEWATYLLLKMTYLIFVLVFSLLSTSGVVYTIACIYTAKDITFKRVIHVVPKVWKRLMITFLWAIILTLGYNTITILIMALCLAITGPGRAGIVAFIIMIVAYLMGLVYISVVWHLASVVSVLENMYGLTAMQKSKALIKGKTWVASAIFLTLILSFTAVHVLFARFVVHGETLGLGARIGYGVLILLCLAKLILFGLVVQTVIYFMCKSYHLQNIDKSCLADHLGVYLGEYVPLKGSAVQPEQLYV</sequence>
<reference evidence="1 2" key="1">
    <citation type="journal article" date="2022" name="Hortic Res">
        <title>A haplotype resolved chromosomal level avocado genome allows analysis of novel avocado genes.</title>
        <authorList>
            <person name="Nath O."/>
            <person name="Fletcher S.J."/>
            <person name="Hayward A."/>
            <person name="Shaw L.M."/>
            <person name="Masouleh A.K."/>
            <person name="Furtado A."/>
            <person name="Henry R.J."/>
            <person name="Mitter N."/>
        </authorList>
    </citation>
    <scope>NUCLEOTIDE SEQUENCE [LARGE SCALE GENOMIC DNA]</scope>
    <source>
        <strain evidence="2">cv. Hass</strain>
    </source>
</reference>